<keyword evidence="5" id="KW-0805">Transcription regulation</keyword>
<dbReference type="Proteomes" id="UP000005289">
    <property type="component" value="Chromosome"/>
</dbReference>
<dbReference type="HOGENOM" id="CLU_000445_30_4_6"/>
<keyword evidence="13" id="KW-1185">Reference proteome</keyword>
<dbReference type="GO" id="GO:0000976">
    <property type="term" value="F:transcription cis-regulatory region binding"/>
    <property type="evidence" value="ECO:0007669"/>
    <property type="project" value="TreeGrafter"/>
</dbReference>
<name>W0DKF1_9GAMM</name>
<dbReference type="Pfam" id="PF00486">
    <property type="entry name" value="Trans_reg_C"/>
    <property type="match status" value="1"/>
</dbReference>
<evidence type="ECO:0000313" key="12">
    <source>
        <dbReference type="EMBL" id="AHE97687.1"/>
    </source>
</evidence>
<keyword evidence="2" id="KW-0963">Cytoplasm</keyword>
<evidence type="ECO:0000256" key="8">
    <source>
        <dbReference type="PROSITE-ProRule" id="PRU00169"/>
    </source>
</evidence>
<evidence type="ECO:0000256" key="5">
    <source>
        <dbReference type="ARBA" id="ARBA00023015"/>
    </source>
</evidence>
<evidence type="ECO:0000256" key="2">
    <source>
        <dbReference type="ARBA" id="ARBA00022490"/>
    </source>
</evidence>
<accession>W0DKF1</accession>
<dbReference type="InterPro" id="IPR036388">
    <property type="entry name" value="WH-like_DNA-bd_sf"/>
</dbReference>
<dbReference type="SMART" id="SM00862">
    <property type="entry name" value="Trans_reg_C"/>
    <property type="match status" value="1"/>
</dbReference>
<dbReference type="InterPro" id="IPR016032">
    <property type="entry name" value="Sig_transdc_resp-reg_C-effctor"/>
</dbReference>
<dbReference type="PANTHER" id="PTHR48111">
    <property type="entry name" value="REGULATOR OF RPOS"/>
    <property type="match status" value="1"/>
</dbReference>
<dbReference type="FunFam" id="1.10.10.10:FF:000099">
    <property type="entry name" value="Two-component system response regulator TorR"/>
    <property type="match status" value="1"/>
</dbReference>
<dbReference type="STRING" id="713585.THITH_04775"/>
<dbReference type="GO" id="GO:0032993">
    <property type="term" value="C:protein-DNA complex"/>
    <property type="evidence" value="ECO:0007669"/>
    <property type="project" value="TreeGrafter"/>
</dbReference>
<dbReference type="Gene3D" id="6.10.250.690">
    <property type="match status" value="1"/>
</dbReference>
<feature type="domain" description="OmpR/PhoB-type" evidence="11">
    <location>
        <begin position="137"/>
        <end position="236"/>
    </location>
</feature>
<dbReference type="GO" id="GO:0000156">
    <property type="term" value="F:phosphorelay response regulator activity"/>
    <property type="evidence" value="ECO:0007669"/>
    <property type="project" value="TreeGrafter"/>
</dbReference>
<dbReference type="Pfam" id="PF00072">
    <property type="entry name" value="Response_reg"/>
    <property type="match status" value="1"/>
</dbReference>
<evidence type="ECO:0000259" key="10">
    <source>
        <dbReference type="PROSITE" id="PS50110"/>
    </source>
</evidence>
<evidence type="ECO:0000313" key="13">
    <source>
        <dbReference type="Proteomes" id="UP000005289"/>
    </source>
</evidence>
<feature type="DNA-binding region" description="OmpR/PhoB-type" evidence="9">
    <location>
        <begin position="137"/>
        <end position="236"/>
    </location>
</feature>
<dbReference type="InterPro" id="IPR001789">
    <property type="entry name" value="Sig_transdc_resp-reg_receiver"/>
</dbReference>
<evidence type="ECO:0000256" key="9">
    <source>
        <dbReference type="PROSITE-ProRule" id="PRU01091"/>
    </source>
</evidence>
<evidence type="ECO:0000256" key="3">
    <source>
        <dbReference type="ARBA" id="ARBA00022553"/>
    </source>
</evidence>
<dbReference type="SMART" id="SM00448">
    <property type="entry name" value="REC"/>
    <property type="match status" value="1"/>
</dbReference>
<protein>
    <submittedName>
        <fullName evidence="12">Chemotaxis protein CheY</fullName>
    </submittedName>
</protein>
<dbReference type="InterPro" id="IPR001867">
    <property type="entry name" value="OmpR/PhoB-type_DNA-bd"/>
</dbReference>
<reference evidence="12 13" key="1">
    <citation type="submission" date="2013-12" db="EMBL/GenBank/DDBJ databases">
        <authorList>
            <consortium name="DOE Joint Genome Institute"/>
            <person name="Muyzer G."/>
            <person name="Huntemann M."/>
            <person name="Han J."/>
            <person name="Chen A."/>
            <person name="Kyrpides N."/>
            <person name="Mavromatis K."/>
            <person name="Markowitz V."/>
            <person name="Palaniappan K."/>
            <person name="Ivanova N."/>
            <person name="Schaumberg A."/>
            <person name="Pati A."/>
            <person name="Liolios K."/>
            <person name="Nordberg H.P."/>
            <person name="Cantor M.N."/>
            <person name="Hua S.X."/>
            <person name="Woyke T."/>
        </authorList>
    </citation>
    <scope>NUCLEOTIDE SEQUENCE [LARGE SCALE GENOMIC DNA]</scope>
    <source>
        <strain evidence="12 13">ARh 1</strain>
    </source>
</reference>
<evidence type="ECO:0000259" key="11">
    <source>
        <dbReference type="PROSITE" id="PS51755"/>
    </source>
</evidence>
<proteinExistence type="predicted"/>
<evidence type="ECO:0000256" key="1">
    <source>
        <dbReference type="ARBA" id="ARBA00004496"/>
    </source>
</evidence>
<comment type="subcellular location">
    <subcellularLocation>
        <location evidence="1">Cytoplasm</location>
    </subcellularLocation>
</comment>
<dbReference type="KEGG" id="tti:THITH_04775"/>
<keyword evidence="7" id="KW-0804">Transcription</keyword>
<feature type="modified residue" description="4-aspartylphosphate" evidence="8">
    <location>
        <position position="57"/>
    </location>
</feature>
<dbReference type="OrthoDB" id="9802426at2"/>
<dbReference type="EMBL" id="CP007029">
    <property type="protein sequence ID" value="AHE97687.1"/>
    <property type="molecule type" value="Genomic_DNA"/>
</dbReference>
<dbReference type="InterPro" id="IPR039420">
    <property type="entry name" value="WalR-like"/>
</dbReference>
<dbReference type="Gene3D" id="3.40.50.2300">
    <property type="match status" value="1"/>
</dbReference>
<evidence type="ECO:0000256" key="6">
    <source>
        <dbReference type="ARBA" id="ARBA00023125"/>
    </source>
</evidence>
<dbReference type="RefSeq" id="WP_006749020.1">
    <property type="nucleotide sequence ID" value="NZ_CP007029.1"/>
</dbReference>
<dbReference type="GO" id="GO:0005829">
    <property type="term" value="C:cytosol"/>
    <property type="evidence" value="ECO:0007669"/>
    <property type="project" value="TreeGrafter"/>
</dbReference>
<dbReference type="SUPFAM" id="SSF52172">
    <property type="entry name" value="CheY-like"/>
    <property type="match status" value="1"/>
</dbReference>
<feature type="domain" description="Response regulatory" evidence="10">
    <location>
        <begin position="8"/>
        <end position="121"/>
    </location>
</feature>
<dbReference type="PROSITE" id="PS50110">
    <property type="entry name" value="RESPONSE_REGULATORY"/>
    <property type="match status" value="1"/>
</dbReference>
<dbReference type="CDD" id="cd00383">
    <property type="entry name" value="trans_reg_C"/>
    <property type="match status" value="1"/>
</dbReference>
<dbReference type="SUPFAM" id="SSF46894">
    <property type="entry name" value="C-terminal effector domain of the bipartite response regulators"/>
    <property type="match status" value="1"/>
</dbReference>
<evidence type="ECO:0000256" key="4">
    <source>
        <dbReference type="ARBA" id="ARBA00023012"/>
    </source>
</evidence>
<dbReference type="AlphaFoldDB" id="W0DKF1"/>
<keyword evidence="6 9" id="KW-0238">DNA-binding</keyword>
<dbReference type="PROSITE" id="PS51755">
    <property type="entry name" value="OMPR_PHOB"/>
    <property type="match status" value="1"/>
</dbReference>
<dbReference type="InterPro" id="IPR011006">
    <property type="entry name" value="CheY-like_superfamily"/>
</dbReference>
<dbReference type="Gene3D" id="1.10.10.10">
    <property type="entry name" value="Winged helix-like DNA-binding domain superfamily/Winged helix DNA-binding domain"/>
    <property type="match status" value="1"/>
</dbReference>
<gene>
    <name evidence="12" type="ORF">THITH_04775</name>
</gene>
<sequence length="243" mass="27513">MDTTSPARILVVDDDPGLRDLLRRYLEEQGYEVVAVRDGVEMDRALADAAFDLLILDVMLPGEDGLSLLRRTVSRQTLPVIMVSARGEDVDRIVGLEVGADDYIAKPFNPRELLARVRAVLRRHSAGTEDEASADPEGVYRFGPFEMHVASQRLLRNGEEVPLTTGEFTLLRVLTEHPQRVLDRNTLLDLIKGYEHQPFDRSIDVRVARLRRKIEDDASHPRYIRTVWGRGYLFAPDGNEIPT</sequence>
<organism evidence="12 13">
    <name type="scientific">Thioalkalivibrio paradoxus ARh 1</name>
    <dbReference type="NCBI Taxonomy" id="713585"/>
    <lineage>
        <taxon>Bacteria</taxon>
        <taxon>Pseudomonadati</taxon>
        <taxon>Pseudomonadota</taxon>
        <taxon>Gammaproteobacteria</taxon>
        <taxon>Chromatiales</taxon>
        <taxon>Ectothiorhodospiraceae</taxon>
        <taxon>Thioalkalivibrio</taxon>
    </lineage>
</organism>
<dbReference type="GO" id="GO:0006355">
    <property type="term" value="P:regulation of DNA-templated transcription"/>
    <property type="evidence" value="ECO:0007669"/>
    <property type="project" value="InterPro"/>
</dbReference>
<keyword evidence="3 8" id="KW-0597">Phosphoprotein</keyword>
<dbReference type="PANTHER" id="PTHR48111:SF4">
    <property type="entry name" value="DNA-BINDING DUAL TRANSCRIPTIONAL REGULATOR OMPR"/>
    <property type="match status" value="1"/>
</dbReference>
<evidence type="ECO:0000256" key="7">
    <source>
        <dbReference type="ARBA" id="ARBA00023163"/>
    </source>
</evidence>
<keyword evidence="4" id="KW-0902">Two-component regulatory system</keyword>